<gene>
    <name evidence="8" type="ORF">M8231_01985</name>
</gene>
<feature type="transmembrane region" description="Helical" evidence="6">
    <location>
        <begin position="12"/>
        <end position="34"/>
    </location>
</feature>
<dbReference type="Proteomes" id="UP001055429">
    <property type="component" value="Chromosome"/>
</dbReference>
<evidence type="ECO:0000259" key="7">
    <source>
        <dbReference type="Pfam" id="PF00892"/>
    </source>
</evidence>
<evidence type="ECO:0000256" key="2">
    <source>
        <dbReference type="ARBA" id="ARBA00022475"/>
    </source>
</evidence>
<evidence type="ECO:0000313" key="9">
    <source>
        <dbReference type="Proteomes" id="UP001055429"/>
    </source>
</evidence>
<dbReference type="PANTHER" id="PTHR42920">
    <property type="entry name" value="OS03G0707200 PROTEIN-RELATED"/>
    <property type="match status" value="1"/>
</dbReference>
<accession>A0ABY4SLW6</accession>
<dbReference type="SUPFAM" id="SSF103481">
    <property type="entry name" value="Multidrug resistance efflux transporter EmrE"/>
    <property type="match status" value="1"/>
</dbReference>
<evidence type="ECO:0000256" key="5">
    <source>
        <dbReference type="ARBA" id="ARBA00023136"/>
    </source>
</evidence>
<reference evidence="8" key="1">
    <citation type="submission" date="2022-05" db="EMBL/GenBank/DDBJ databases">
        <title>Brevundimonas albigilva TT17 genome sequence.</title>
        <authorList>
            <person name="Lee K."/>
            <person name="Son H."/>
        </authorList>
    </citation>
    <scope>NUCLEOTIDE SEQUENCE</scope>
    <source>
        <strain evidence="8">TT17</strain>
    </source>
</reference>
<dbReference type="EMBL" id="CP097649">
    <property type="protein sequence ID" value="URI15788.1"/>
    <property type="molecule type" value="Genomic_DNA"/>
</dbReference>
<keyword evidence="3 6" id="KW-0812">Transmembrane</keyword>
<dbReference type="PANTHER" id="PTHR42920:SF5">
    <property type="entry name" value="EAMA DOMAIN-CONTAINING PROTEIN"/>
    <property type="match status" value="1"/>
</dbReference>
<protein>
    <submittedName>
        <fullName evidence="8">DMT family transporter</fullName>
    </submittedName>
</protein>
<dbReference type="InterPro" id="IPR000620">
    <property type="entry name" value="EamA_dom"/>
</dbReference>
<keyword evidence="4 6" id="KW-1133">Transmembrane helix</keyword>
<organism evidence="8 9">
    <name type="scientific">Brevundimonas albigilva</name>
    <dbReference type="NCBI Taxonomy" id="1312364"/>
    <lineage>
        <taxon>Bacteria</taxon>
        <taxon>Pseudomonadati</taxon>
        <taxon>Pseudomonadota</taxon>
        <taxon>Alphaproteobacteria</taxon>
        <taxon>Caulobacterales</taxon>
        <taxon>Caulobacteraceae</taxon>
        <taxon>Brevundimonas</taxon>
    </lineage>
</organism>
<dbReference type="RefSeq" id="WP_249751378.1">
    <property type="nucleotide sequence ID" value="NZ_CP097298.1"/>
</dbReference>
<evidence type="ECO:0000313" key="8">
    <source>
        <dbReference type="EMBL" id="URI15788.1"/>
    </source>
</evidence>
<dbReference type="InterPro" id="IPR037185">
    <property type="entry name" value="EmrE-like"/>
</dbReference>
<feature type="transmembrane region" description="Helical" evidence="6">
    <location>
        <begin position="151"/>
        <end position="169"/>
    </location>
</feature>
<evidence type="ECO:0000256" key="3">
    <source>
        <dbReference type="ARBA" id="ARBA00022692"/>
    </source>
</evidence>
<feature type="transmembrane region" description="Helical" evidence="6">
    <location>
        <begin position="125"/>
        <end position="145"/>
    </location>
</feature>
<feature type="transmembrane region" description="Helical" evidence="6">
    <location>
        <begin position="46"/>
        <end position="62"/>
    </location>
</feature>
<sequence length="295" mass="30115">MTALPLRQSPPAPVLPYVALVVGMLSLSIGTTFAKGLFPAVGAEGATAYRVGLAAILLLAVWRPWRLRFSRADLVGLALYGAAIGGLNLCFYLSLKTIPLGVAFAIEFAGPLSLALISSRKLIHFVWVGLAVLGLGLLLPLSGAGQALDPTGVALAAVAGVFWALYIVFGKRLSHIHPGPSVAMGMSVAALVVLPFGVAHAGAALLSPSILLAGLAVAVASSAIPYSLDLYAMRHIPRRTFGVLLSAEPAVGALAGLVLLHEHLSGQQALAIAAIVAASAGAVLTTRRAPPALPE</sequence>
<evidence type="ECO:0000256" key="1">
    <source>
        <dbReference type="ARBA" id="ARBA00004651"/>
    </source>
</evidence>
<feature type="transmembrane region" description="Helical" evidence="6">
    <location>
        <begin position="209"/>
        <end position="228"/>
    </location>
</feature>
<feature type="transmembrane region" description="Helical" evidence="6">
    <location>
        <begin position="240"/>
        <end position="260"/>
    </location>
</feature>
<feature type="transmembrane region" description="Helical" evidence="6">
    <location>
        <begin position="74"/>
        <end position="94"/>
    </location>
</feature>
<evidence type="ECO:0000256" key="4">
    <source>
        <dbReference type="ARBA" id="ARBA00022989"/>
    </source>
</evidence>
<feature type="domain" description="EamA" evidence="7">
    <location>
        <begin position="151"/>
        <end position="281"/>
    </location>
</feature>
<evidence type="ECO:0000256" key="6">
    <source>
        <dbReference type="SAM" id="Phobius"/>
    </source>
</evidence>
<comment type="subcellular location">
    <subcellularLocation>
        <location evidence="1">Cell membrane</location>
        <topology evidence="1">Multi-pass membrane protein</topology>
    </subcellularLocation>
</comment>
<keyword evidence="5 6" id="KW-0472">Membrane</keyword>
<keyword evidence="9" id="KW-1185">Reference proteome</keyword>
<dbReference type="Pfam" id="PF00892">
    <property type="entry name" value="EamA"/>
    <property type="match status" value="1"/>
</dbReference>
<feature type="transmembrane region" description="Helical" evidence="6">
    <location>
        <begin position="100"/>
        <end position="118"/>
    </location>
</feature>
<keyword evidence="2" id="KW-1003">Cell membrane</keyword>
<name>A0ABY4SLW6_9CAUL</name>
<dbReference type="InterPro" id="IPR051258">
    <property type="entry name" value="Diverse_Substrate_Transporter"/>
</dbReference>
<feature type="transmembrane region" description="Helical" evidence="6">
    <location>
        <begin position="181"/>
        <end position="203"/>
    </location>
</feature>
<feature type="transmembrane region" description="Helical" evidence="6">
    <location>
        <begin position="266"/>
        <end position="285"/>
    </location>
</feature>
<proteinExistence type="predicted"/>